<dbReference type="Gene3D" id="1.20.1340.10">
    <property type="entry name" value="dopa decarboxylase, N-terminal domain"/>
    <property type="match status" value="1"/>
</dbReference>
<dbReference type="Gene3D" id="3.40.640.10">
    <property type="entry name" value="Type I PLP-dependent aspartate aminotransferase-like (Major domain)"/>
    <property type="match status" value="1"/>
</dbReference>
<dbReference type="Proteomes" id="UP000252770">
    <property type="component" value="Unassembled WGS sequence"/>
</dbReference>
<dbReference type="PRINTS" id="PR00800">
    <property type="entry name" value="YHDCRBOXLASE"/>
</dbReference>
<evidence type="ECO:0000313" key="8">
    <source>
        <dbReference type="EMBL" id="RCK68397.1"/>
    </source>
</evidence>
<name>A0A367YRM5_9ACTN</name>
<keyword evidence="9" id="KW-1185">Reference proteome</keyword>
<dbReference type="InterPro" id="IPR015422">
    <property type="entry name" value="PyrdxlP-dep_Trfase_small"/>
</dbReference>
<keyword evidence="4 6" id="KW-0663">Pyridoxal phosphate</keyword>
<evidence type="ECO:0000256" key="2">
    <source>
        <dbReference type="ARBA" id="ARBA00009533"/>
    </source>
</evidence>
<reference evidence="8 9" key="1">
    <citation type="submission" date="2018-07" db="EMBL/GenBank/DDBJ databases">
        <title>Desertimonas flava gen. nov. sp. nov.</title>
        <authorList>
            <person name="Liu S."/>
        </authorList>
    </citation>
    <scope>NUCLEOTIDE SEQUENCE [LARGE SCALE GENOMIC DNA]</scope>
    <source>
        <strain evidence="8 9">16Sb5-5</strain>
    </source>
</reference>
<keyword evidence="8" id="KW-0808">Transferase</keyword>
<dbReference type="GO" id="GO:0030170">
    <property type="term" value="F:pyridoxal phosphate binding"/>
    <property type="evidence" value="ECO:0007669"/>
    <property type="project" value="InterPro"/>
</dbReference>
<keyword evidence="5 7" id="KW-0456">Lyase</keyword>
<dbReference type="Gene3D" id="3.90.1150.10">
    <property type="entry name" value="Aspartate Aminotransferase, domain 1"/>
    <property type="match status" value="1"/>
</dbReference>
<dbReference type="AlphaFoldDB" id="A0A367YRM5"/>
<dbReference type="GO" id="GO:0005737">
    <property type="term" value="C:cytoplasm"/>
    <property type="evidence" value="ECO:0007669"/>
    <property type="project" value="TreeGrafter"/>
</dbReference>
<dbReference type="GO" id="GO:0006520">
    <property type="term" value="P:amino acid metabolic process"/>
    <property type="evidence" value="ECO:0007669"/>
    <property type="project" value="InterPro"/>
</dbReference>
<dbReference type="InterPro" id="IPR002129">
    <property type="entry name" value="PyrdxlP-dep_de-COase"/>
</dbReference>
<evidence type="ECO:0000256" key="4">
    <source>
        <dbReference type="ARBA" id="ARBA00022898"/>
    </source>
</evidence>
<dbReference type="InterPro" id="IPR015421">
    <property type="entry name" value="PyrdxlP-dep_Trfase_major"/>
</dbReference>
<evidence type="ECO:0000256" key="5">
    <source>
        <dbReference type="ARBA" id="ARBA00023239"/>
    </source>
</evidence>
<proteinExistence type="inferred from homology"/>
<dbReference type="GO" id="GO:0019752">
    <property type="term" value="P:carboxylic acid metabolic process"/>
    <property type="evidence" value="ECO:0007669"/>
    <property type="project" value="InterPro"/>
</dbReference>
<dbReference type="InterPro" id="IPR015424">
    <property type="entry name" value="PyrdxlP-dep_Trfase"/>
</dbReference>
<evidence type="ECO:0000256" key="6">
    <source>
        <dbReference type="PIRSR" id="PIRSR602129-50"/>
    </source>
</evidence>
<dbReference type="PANTHER" id="PTHR11999">
    <property type="entry name" value="GROUP II PYRIDOXAL-5-PHOSPHATE DECARBOXYLASE"/>
    <property type="match status" value="1"/>
</dbReference>
<dbReference type="GO" id="GO:0008483">
    <property type="term" value="F:transaminase activity"/>
    <property type="evidence" value="ECO:0007669"/>
    <property type="project" value="UniProtKB-KW"/>
</dbReference>
<comment type="cofactor">
    <cofactor evidence="1 6 7">
        <name>pyridoxal 5'-phosphate</name>
        <dbReference type="ChEBI" id="CHEBI:597326"/>
    </cofactor>
</comment>
<dbReference type="Pfam" id="PF00282">
    <property type="entry name" value="Pyridoxal_deC"/>
    <property type="match status" value="1"/>
</dbReference>
<comment type="similarity">
    <text evidence="2 7">Belongs to the group II decarboxylase family.</text>
</comment>
<dbReference type="SUPFAM" id="SSF53383">
    <property type="entry name" value="PLP-dependent transferases"/>
    <property type="match status" value="1"/>
</dbReference>
<dbReference type="PANTHER" id="PTHR11999:SF70">
    <property type="entry name" value="MIP05841P"/>
    <property type="match status" value="1"/>
</dbReference>
<comment type="caution">
    <text evidence="8">The sequence shown here is derived from an EMBL/GenBank/DDBJ whole genome shotgun (WGS) entry which is preliminary data.</text>
</comment>
<evidence type="ECO:0000313" key="9">
    <source>
        <dbReference type="Proteomes" id="UP000252770"/>
    </source>
</evidence>
<evidence type="ECO:0000256" key="3">
    <source>
        <dbReference type="ARBA" id="ARBA00022793"/>
    </source>
</evidence>
<keyword evidence="8" id="KW-0032">Aminotransferase</keyword>
<evidence type="ECO:0000256" key="1">
    <source>
        <dbReference type="ARBA" id="ARBA00001933"/>
    </source>
</evidence>
<organism evidence="8 9">
    <name type="scientific">Desertihabitans brevis</name>
    <dbReference type="NCBI Taxonomy" id="2268447"/>
    <lineage>
        <taxon>Bacteria</taxon>
        <taxon>Bacillati</taxon>
        <taxon>Actinomycetota</taxon>
        <taxon>Actinomycetes</taxon>
        <taxon>Propionibacteriales</taxon>
        <taxon>Propionibacteriaceae</taxon>
        <taxon>Desertihabitans</taxon>
    </lineage>
</organism>
<feature type="modified residue" description="N6-(pyridoxal phosphate)lysine" evidence="6">
    <location>
        <position position="314"/>
    </location>
</feature>
<keyword evidence="3" id="KW-0210">Decarboxylase</keyword>
<dbReference type="GO" id="GO:0004058">
    <property type="term" value="F:aromatic-L-amino-acid decarboxylase activity"/>
    <property type="evidence" value="ECO:0007669"/>
    <property type="project" value="UniProtKB-ARBA"/>
</dbReference>
<sequence length="500" mass="53337">MSEPSPHWSAEEFRQHAHRVVDWIADYWEGVDERPVLAQVEPGEVAAALDVTIPDEPEPVEAVLADLDTHLLPGLTHWQHPRFFAYFPANSSPPAVLGDLLSSGLGVQGMVWATSPAATELEQLVLDELARALGLGEAFCHRRTDGQPATGGGVISDTASTATFTAVLAALHRASGGTVRTAGTAGTDYVLYGSTQAHSSLQKAAMMAGLGEDALHLVAVDPWTQAMDVAALRRAVEADRAAGRTPFFLQAALGTTGTGAVDDVPALAAVAREHGLWVHVDAAWAGVAALLPEHADVNTGVAEHADSYVTNPHKWLLTTFDCSTSWVRDRAALIGALSVLPEYLRNPASESGAVVDYRDWHPQLGRRFRALKLWTVLRCYGRSGLQAHLRSGIAGAARVAELVEADPRFALAAPPSLGLATFRLVADTGGRPLPDDHAEQATRELMTVLNTSGVAYLSHGQTDGRTYLRWAVGGWRTRLADVEHTWQVLSDVAASVLDGG</sequence>
<gene>
    <name evidence="8" type="ORF">DT076_15815</name>
</gene>
<protein>
    <submittedName>
        <fullName evidence="8">Aspartate aminotransferase family protein</fullName>
    </submittedName>
</protein>
<dbReference type="EMBL" id="QOUI01000011">
    <property type="protein sequence ID" value="RCK68397.1"/>
    <property type="molecule type" value="Genomic_DNA"/>
</dbReference>
<dbReference type="InterPro" id="IPR010977">
    <property type="entry name" value="Aromatic_deC"/>
</dbReference>
<evidence type="ECO:0000256" key="7">
    <source>
        <dbReference type="RuleBase" id="RU000382"/>
    </source>
</evidence>
<dbReference type="RefSeq" id="WP_114127683.1">
    <property type="nucleotide sequence ID" value="NZ_QOUI01000011.1"/>
</dbReference>
<accession>A0A367YRM5</accession>